<dbReference type="Proteomes" id="UP000295345">
    <property type="component" value="Unassembled WGS sequence"/>
</dbReference>
<dbReference type="CDD" id="cd06260">
    <property type="entry name" value="DUF820-like"/>
    <property type="match status" value="1"/>
</dbReference>
<proteinExistence type="predicted"/>
<evidence type="ECO:0000259" key="1">
    <source>
        <dbReference type="Pfam" id="PF05685"/>
    </source>
</evidence>
<gene>
    <name evidence="2" type="ORF">E1283_26620</name>
</gene>
<accession>A0A4R4T036</accession>
<dbReference type="InterPro" id="IPR011335">
    <property type="entry name" value="Restrct_endonuc-II-like"/>
</dbReference>
<feature type="domain" description="Putative restriction endonuclease" evidence="1">
    <location>
        <begin position="26"/>
        <end position="189"/>
    </location>
</feature>
<dbReference type="AlphaFoldDB" id="A0A4R4T036"/>
<evidence type="ECO:0000313" key="2">
    <source>
        <dbReference type="EMBL" id="TDC68976.1"/>
    </source>
</evidence>
<sequence length="196" mass="21872">MTLMMERPQTIETSDRAQFERLLHTLEKLDVPDGYRAEIIRGSIILSPWSKGTYRPILRSMMRQLSGHEPQGHVIDTAPFLFAFPGQNKAIGPDLHVSDAEATDIDSVHLPGAALSLVAELTSVATAQYDRAEKVEYYGKGGVPVYVLVDMERSTVTMYSKPGEQGYQRHTEIKFGDKVDVPAPFDCELDTADWKS</sequence>
<dbReference type="EMBL" id="SMKI01000354">
    <property type="protein sequence ID" value="TDC68976.1"/>
    <property type="molecule type" value="Genomic_DNA"/>
</dbReference>
<keyword evidence="2" id="KW-0378">Hydrolase</keyword>
<dbReference type="RefSeq" id="WP_132820700.1">
    <property type="nucleotide sequence ID" value="NZ_SMKI01000354.1"/>
</dbReference>
<dbReference type="InterPro" id="IPR008538">
    <property type="entry name" value="Uma2"/>
</dbReference>
<name>A0A4R4T036_9ACTN</name>
<dbReference type="Pfam" id="PF05685">
    <property type="entry name" value="Uma2"/>
    <property type="match status" value="1"/>
</dbReference>
<evidence type="ECO:0000313" key="3">
    <source>
        <dbReference type="Proteomes" id="UP000295345"/>
    </source>
</evidence>
<comment type="caution">
    <text evidence="2">The sequence shown here is derived from an EMBL/GenBank/DDBJ whole genome shotgun (WGS) entry which is preliminary data.</text>
</comment>
<dbReference type="SUPFAM" id="SSF52980">
    <property type="entry name" value="Restriction endonuclease-like"/>
    <property type="match status" value="1"/>
</dbReference>
<dbReference type="OrthoDB" id="4537149at2"/>
<organism evidence="2 3">
    <name type="scientific">Streptomyces hainanensis</name>
    <dbReference type="NCBI Taxonomy" id="402648"/>
    <lineage>
        <taxon>Bacteria</taxon>
        <taxon>Bacillati</taxon>
        <taxon>Actinomycetota</taxon>
        <taxon>Actinomycetes</taxon>
        <taxon>Kitasatosporales</taxon>
        <taxon>Streptomycetaceae</taxon>
        <taxon>Streptomyces</taxon>
    </lineage>
</organism>
<dbReference type="PANTHER" id="PTHR35400:SF3">
    <property type="entry name" value="SLL1072 PROTEIN"/>
    <property type="match status" value="1"/>
</dbReference>
<keyword evidence="3" id="KW-1185">Reference proteome</keyword>
<dbReference type="Gene3D" id="3.90.1570.10">
    <property type="entry name" value="tt1808, chain A"/>
    <property type="match status" value="1"/>
</dbReference>
<dbReference type="InterPro" id="IPR012296">
    <property type="entry name" value="Nuclease_put_TT1808"/>
</dbReference>
<protein>
    <submittedName>
        <fullName evidence="2">Uma2 family endonuclease</fullName>
    </submittedName>
</protein>
<keyword evidence="2" id="KW-0255">Endonuclease</keyword>
<reference evidence="2 3" key="1">
    <citation type="submission" date="2019-03" db="EMBL/GenBank/DDBJ databases">
        <title>Draft genome sequences of novel Actinobacteria.</title>
        <authorList>
            <person name="Sahin N."/>
            <person name="Ay H."/>
            <person name="Saygin H."/>
        </authorList>
    </citation>
    <scope>NUCLEOTIDE SEQUENCE [LARGE SCALE GENOMIC DNA]</scope>
    <source>
        <strain evidence="2 3">DSM 41900</strain>
    </source>
</reference>
<keyword evidence="2" id="KW-0540">Nuclease</keyword>
<dbReference type="PANTHER" id="PTHR35400">
    <property type="entry name" value="SLR1083 PROTEIN"/>
    <property type="match status" value="1"/>
</dbReference>
<dbReference type="GO" id="GO:0004519">
    <property type="term" value="F:endonuclease activity"/>
    <property type="evidence" value="ECO:0007669"/>
    <property type="project" value="UniProtKB-KW"/>
</dbReference>